<name>F9LWN4_STROR</name>
<dbReference type="Proteomes" id="UP000003858">
    <property type="component" value="Unassembled WGS sequence"/>
</dbReference>
<evidence type="ECO:0000259" key="2">
    <source>
        <dbReference type="PROSITE" id="PS51756"/>
    </source>
</evidence>
<evidence type="ECO:0000313" key="4">
    <source>
        <dbReference type="Proteomes" id="UP000003858"/>
    </source>
</evidence>
<dbReference type="PROSITE" id="PS51756">
    <property type="entry name" value="LXG"/>
    <property type="match status" value="1"/>
</dbReference>
<protein>
    <recommendedName>
        <fullName evidence="2">LXG domain-containing protein</fullName>
    </recommendedName>
</protein>
<accession>F9LWN4</accession>
<gene>
    <name evidence="3" type="ORF">HMPREF9965_0737</name>
</gene>
<dbReference type="PATRIC" id="fig|1000588.3.peg.807"/>
<reference evidence="3 4" key="1">
    <citation type="submission" date="2011-05" db="EMBL/GenBank/DDBJ databases">
        <authorList>
            <person name="Durkin A.S."/>
            <person name="Radune D."/>
            <person name="Hostetler J."/>
            <person name="Torralba M."/>
            <person name="Gillis M."/>
            <person name="Methe B."/>
            <person name="Sutton G."/>
            <person name="Nelson K.E."/>
        </authorList>
    </citation>
    <scope>NUCLEOTIDE SEQUENCE [LARGE SCALE GENOMIC DNA]</scope>
    <source>
        <strain evidence="3 4">SK95</strain>
    </source>
</reference>
<feature type="domain" description="LXG" evidence="2">
    <location>
        <begin position="1"/>
        <end position="230"/>
    </location>
</feature>
<dbReference type="OrthoDB" id="2235968at2"/>
<organism evidence="3 4">
    <name type="scientific">Streptococcus mitis bv. 2 str. SK95</name>
    <dbReference type="NCBI Taxonomy" id="1000588"/>
    <lineage>
        <taxon>Bacteria</taxon>
        <taxon>Bacillati</taxon>
        <taxon>Bacillota</taxon>
        <taxon>Bacilli</taxon>
        <taxon>Lactobacillales</taxon>
        <taxon>Streptococcaceae</taxon>
        <taxon>Streptococcus</taxon>
    </lineage>
</organism>
<proteinExistence type="inferred from homology"/>
<sequence length="558" mass="58894">MVKMVLGSSDTQGQTMASVGEARIASYDQAISALSAFDNAGDLQGAAYDSGKQYGMNVITPLLKGAIMYSELVSEAVPALPSKYRSEVGDDDLDSEVLESEIRSLESSLHSIRGMYNAMVGDESTSASTLSSLSNRMDVLLKQRNEKMDKLRKLNMFAGSSNDVFSVGEGSSLVDNLAQNLQTGLSQIQTEFASFSGTFPKHSVHTLGWAKNIEGEWENKVKIDGDYKKVLKKIEDGKGLTEKDMEVIQSYKKRHPSKELPDTLVNAIEQHIYEKTLAEALGDDGVKYNTKNWYDVVTAISDNDWFKRGAQILGLTPKSLTKAFLQSDGVIGLLGSVDKGTKGRKFVSGVMSTMAWYESLGNKGGTLKKIFDGISDIASPVETIVKKGLEGARDAGMAKFGKYIKGGEEATGLLGKGLKYFPKVAKVLGKVGTVMTFADLGITAISSGVDEYSKTKDIGKAAGKGALSAIASVGPLEGATIGAAIGSAVPILGTTAGAVIGGVVGAAIQGIKWFEPKFFDDPVQGTKNIVNKVGNGIKGVANAVSNGIGGIGKALGFG</sequence>
<evidence type="ECO:0000313" key="3">
    <source>
        <dbReference type="EMBL" id="EGU67036.1"/>
    </source>
</evidence>
<evidence type="ECO:0000256" key="1">
    <source>
        <dbReference type="ARBA" id="ARBA00034117"/>
    </source>
</evidence>
<dbReference type="eggNOG" id="COG5444">
    <property type="taxonomic scope" value="Bacteria"/>
</dbReference>
<dbReference type="RefSeq" id="WP_000240272.1">
    <property type="nucleotide sequence ID" value="NZ_AFUB01000028.1"/>
</dbReference>
<comment type="caution">
    <text evidence="3">The sequence shown here is derived from an EMBL/GenBank/DDBJ whole genome shotgun (WGS) entry which is preliminary data.</text>
</comment>
<dbReference type="InterPro" id="IPR006829">
    <property type="entry name" value="LXG_dom"/>
</dbReference>
<comment type="similarity">
    <text evidence="1">In the N-terminal section; belongs to the LXG family.</text>
</comment>
<dbReference type="AlphaFoldDB" id="F9LWN4"/>
<dbReference type="EMBL" id="AFUB01000028">
    <property type="protein sequence ID" value="EGU67036.1"/>
    <property type="molecule type" value="Genomic_DNA"/>
</dbReference>